<evidence type="ECO:0000256" key="3">
    <source>
        <dbReference type="ARBA" id="ARBA00022989"/>
    </source>
</evidence>
<organism evidence="6 7">
    <name type="scientific">Brucella anthropi</name>
    <name type="common">Ochrobactrum anthropi</name>
    <dbReference type="NCBI Taxonomy" id="529"/>
    <lineage>
        <taxon>Bacteria</taxon>
        <taxon>Pseudomonadati</taxon>
        <taxon>Pseudomonadota</taxon>
        <taxon>Alphaproteobacteria</taxon>
        <taxon>Hyphomicrobiales</taxon>
        <taxon>Brucellaceae</taxon>
        <taxon>Brucella/Ochrobactrum group</taxon>
        <taxon>Brucella</taxon>
    </lineage>
</organism>
<feature type="transmembrane region" description="Helical" evidence="5">
    <location>
        <begin position="45"/>
        <end position="69"/>
    </location>
</feature>
<proteinExistence type="inferred from homology"/>
<feature type="transmembrane region" description="Helical" evidence="5">
    <location>
        <begin position="113"/>
        <end position="132"/>
    </location>
</feature>
<evidence type="ECO:0000256" key="2">
    <source>
        <dbReference type="ARBA" id="ARBA00022692"/>
    </source>
</evidence>
<evidence type="ECO:0000256" key="5">
    <source>
        <dbReference type="RuleBase" id="RU363041"/>
    </source>
</evidence>
<dbReference type="AlphaFoldDB" id="A0A6I0DF90"/>
<dbReference type="Pfam" id="PF01925">
    <property type="entry name" value="TauE"/>
    <property type="match status" value="1"/>
</dbReference>
<accession>A0A6I0DF90</accession>
<evidence type="ECO:0000313" key="7">
    <source>
        <dbReference type="Proteomes" id="UP000441102"/>
    </source>
</evidence>
<feature type="transmembrane region" description="Helical" evidence="5">
    <location>
        <begin position="81"/>
        <end position="101"/>
    </location>
</feature>
<protein>
    <recommendedName>
        <fullName evidence="5">Probable membrane transporter protein</fullName>
    </recommendedName>
</protein>
<dbReference type="GO" id="GO:0005886">
    <property type="term" value="C:plasma membrane"/>
    <property type="evidence" value="ECO:0007669"/>
    <property type="project" value="UniProtKB-SubCell"/>
</dbReference>
<comment type="caution">
    <text evidence="6">The sequence shown here is derived from an EMBL/GenBank/DDBJ whole genome shotgun (WGS) entry which is preliminary data.</text>
</comment>
<keyword evidence="5" id="KW-1003">Cell membrane</keyword>
<evidence type="ECO:0000256" key="1">
    <source>
        <dbReference type="ARBA" id="ARBA00004141"/>
    </source>
</evidence>
<keyword evidence="3 5" id="KW-1133">Transmembrane helix</keyword>
<feature type="transmembrane region" description="Helical" evidence="5">
    <location>
        <begin position="248"/>
        <end position="265"/>
    </location>
</feature>
<dbReference type="PANTHER" id="PTHR43701:SF2">
    <property type="entry name" value="MEMBRANE TRANSPORTER PROTEIN YJNA-RELATED"/>
    <property type="match status" value="1"/>
</dbReference>
<dbReference type="InterPro" id="IPR002781">
    <property type="entry name" value="TM_pro_TauE-like"/>
</dbReference>
<feature type="transmembrane region" description="Helical" evidence="5">
    <location>
        <begin position="12"/>
        <end position="33"/>
    </location>
</feature>
<evidence type="ECO:0000313" key="6">
    <source>
        <dbReference type="EMBL" id="KAB2788623.1"/>
    </source>
</evidence>
<dbReference type="RefSeq" id="WP_151577257.1">
    <property type="nucleotide sequence ID" value="NZ_WBWX01000025.1"/>
</dbReference>
<comment type="subcellular location">
    <subcellularLocation>
        <location evidence="5">Cell membrane</location>
        <topology evidence="5">Multi-pass membrane protein</topology>
    </subcellularLocation>
    <subcellularLocation>
        <location evidence="1">Membrane</location>
        <topology evidence="1">Multi-pass membrane protein</topology>
    </subcellularLocation>
</comment>
<gene>
    <name evidence="6" type="ORF">F9L06_26005</name>
</gene>
<reference evidence="6 7" key="1">
    <citation type="submission" date="2019-09" db="EMBL/GenBank/DDBJ databases">
        <title>Taxonomic organization of the family Brucellaceae based on a phylogenomic approach.</title>
        <authorList>
            <person name="Leclercq S."/>
            <person name="Cloeckaert A."/>
            <person name="Zygmunt M.S."/>
        </authorList>
    </citation>
    <scope>NUCLEOTIDE SEQUENCE [LARGE SCALE GENOMIC DNA]</scope>
    <source>
        <strain evidence="6 7">CCUG 34461</strain>
    </source>
</reference>
<dbReference type="PANTHER" id="PTHR43701">
    <property type="entry name" value="MEMBRANE TRANSPORTER PROTEIN MJ0441-RELATED"/>
    <property type="match status" value="1"/>
</dbReference>
<feature type="transmembrane region" description="Helical" evidence="5">
    <location>
        <begin position="144"/>
        <end position="165"/>
    </location>
</feature>
<keyword evidence="2 5" id="KW-0812">Transmembrane</keyword>
<dbReference type="EMBL" id="WBWX01000025">
    <property type="protein sequence ID" value="KAB2788623.1"/>
    <property type="molecule type" value="Genomic_DNA"/>
</dbReference>
<name>A0A6I0DF90_BRUAN</name>
<dbReference type="InterPro" id="IPR051598">
    <property type="entry name" value="TSUP/Inactive_protease-like"/>
</dbReference>
<comment type="similarity">
    <text evidence="5">Belongs to the 4-toluene sulfonate uptake permease (TSUP) (TC 2.A.102) family.</text>
</comment>
<feature type="transmembrane region" description="Helical" evidence="5">
    <location>
        <begin position="222"/>
        <end position="242"/>
    </location>
</feature>
<dbReference type="Proteomes" id="UP000441102">
    <property type="component" value="Unassembled WGS sequence"/>
</dbReference>
<keyword evidence="4 5" id="KW-0472">Membrane</keyword>
<sequence>MSDPLAAPAPRNLPSAFAGGAIIGTLGGLIGLGGAEFRLPLLIGLFRFAALEAVILNKAMSLVVVATALPFRTGTVPFAEIAAHWPIVVNLLAGSLAGAWFGAGWATRLKSESLYKVIAGLLVVIAVVLVFGHDASASSQLLTGAAQMVAGVIAGFGIGVVASLMGVAGGELLIPTLVLLFGADIKLAGSLSLAVSLPTMLVGFARYSRDQSFAVLGRNKQFLLVMAAGSIVGTFIGGMLLGVIPGGVMLPALALILMISAVKVWRHE</sequence>
<evidence type="ECO:0000256" key="4">
    <source>
        <dbReference type="ARBA" id="ARBA00023136"/>
    </source>
</evidence>